<evidence type="ECO:0000313" key="1">
    <source>
        <dbReference type="EMBL" id="MBO1081681.1"/>
    </source>
</evidence>
<organism evidence="1 2">
    <name type="scientific">Roseomonas haemaphysalidis</name>
    <dbReference type="NCBI Taxonomy" id="2768162"/>
    <lineage>
        <taxon>Bacteria</taxon>
        <taxon>Pseudomonadati</taxon>
        <taxon>Pseudomonadota</taxon>
        <taxon>Alphaproteobacteria</taxon>
        <taxon>Acetobacterales</taxon>
        <taxon>Roseomonadaceae</taxon>
        <taxon>Roseomonas</taxon>
    </lineage>
</organism>
<dbReference type="InterPro" id="IPR036390">
    <property type="entry name" value="WH_DNA-bd_sf"/>
</dbReference>
<accession>A0ABS3KZD5</accession>
<keyword evidence="2" id="KW-1185">Reference proteome</keyword>
<protein>
    <submittedName>
        <fullName evidence="1">MarR family transcriptional regulator</fullName>
    </submittedName>
</protein>
<dbReference type="InterPro" id="IPR036388">
    <property type="entry name" value="WH-like_DNA-bd_sf"/>
</dbReference>
<dbReference type="Pfam" id="PF25212">
    <property type="entry name" value="HVO_A0114"/>
    <property type="match status" value="1"/>
</dbReference>
<dbReference type="Proteomes" id="UP001518989">
    <property type="component" value="Unassembled WGS sequence"/>
</dbReference>
<sequence>MSVTGKGGVLQVGIAAYEEMKARTIGIARGECHPTAEEPRVWFASLESFTRVLSDRNRELLSLIAEREPASLAELAILSGRAKPNLSRTLRTMERHGLVELQRGKGRMLRPQVRYHGIRLDLPVTSAARRMAGQRTA</sequence>
<dbReference type="Gene3D" id="1.10.10.10">
    <property type="entry name" value="Winged helix-like DNA-binding domain superfamily/Winged helix DNA-binding domain"/>
    <property type="match status" value="1"/>
</dbReference>
<dbReference type="SUPFAM" id="SSF46785">
    <property type="entry name" value="Winged helix' DNA-binding domain"/>
    <property type="match status" value="1"/>
</dbReference>
<comment type="caution">
    <text evidence="1">The sequence shown here is derived from an EMBL/GenBank/DDBJ whole genome shotgun (WGS) entry which is preliminary data.</text>
</comment>
<name>A0ABS3KZD5_9PROT</name>
<dbReference type="EMBL" id="JACTNG010000018">
    <property type="protein sequence ID" value="MBO1081681.1"/>
    <property type="molecule type" value="Genomic_DNA"/>
</dbReference>
<evidence type="ECO:0000313" key="2">
    <source>
        <dbReference type="Proteomes" id="UP001518989"/>
    </source>
</evidence>
<proteinExistence type="predicted"/>
<reference evidence="1 2" key="1">
    <citation type="submission" date="2020-09" db="EMBL/GenBank/DDBJ databases">
        <title>Roseomonas.</title>
        <authorList>
            <person name="Zhu W."/>
        </authorList>
    </citation>
    <scope>NUCLEOTIDE SEQUENCE [LARGE SCALE GENOMIC DNA]</scope>
    <source>
        <strain evidence="1 2">573</strain>
    </source>
</reference>
<gene>
    <name evidence="1" type="ORF">IAI61_21845</name>
</gene>